<evidence type="ECO:0000313" key="2">
    <source>
        <dbReference type="EMBL" id="PWA11852.1"/>
    </source>
</evidence>
<accession>A0A2U1K353</accession>
<keyword evidence="1" id="KW-1133">Transmembrane helix</keyword>
<sequence>MIFTKEVIDERIQSERHQALAICGSVFSVGILSDILYKAIYLESPINTYLMELIIFLVAGLLYLILGIKKGILFQADSKKGKSILKFKAFISSIAFATFFLISDLFTGENLVFVKGHIEWTILAFFTLVIISWLIDVFLIKLANHKHR</sequence>
<reference evidence="2 3" key="1">
    <citation type="submission" date="2018-04" db="EMBL/GenBank/DDBJ databases">
        <title>Camelliibacillus theae gen. nov., sp. nov., isolated from Pu'er tea.</title>
        <authorList>
            <person name="Niu L."/>
        </authorList>
    </citation>
    <scope>NUCLEOTIDE SEQUENCE [LARGE SCALE GENOMIC DNA]</scope>
    <source>
        <strain evidence="2 3">T8</strain>
    </source>
</reference>
<feature type="transmembrane region" description="Helical" evidence="1">
    <location>
        <begin position="120"/>
        <end position="140"/>
    </location>
</feature>
<dbReference type="RefSeq" id="WP_116554496.1">
    <property type="nucleotide sequence ID" value="NZ_QCZG01000015.1"/>
</dbReference>
<dbReference type="AlphaFoldDB" id="A0A2U1K353"/>
<gene>
    <name evidence="2" type="ORF">DCC39_08665</name>
</gene>
<name>A0A2U1K353_9BACI</name>
<feature type="transmembrane region" description="Helical" evidence="1">
    <location>
        <begin position="46"/>
        <end position="66"/>
    </location>
</feature>
<keyword evidence="1" id="KW-0812">Transmembrane</keyword>
<evidence type="ECO:0000256" key="1">
    <source>
        <dbReference type="SAM" id="Phobius"/>
    </source>
</evidence>
<feature type="transmembrane region" description="Helical" evidence="1">
    <location>
        <begin position="20"/>
        <end position="40"/>
    </location>
</feature>
<proteinExistence type="predicted"/>
<comment type="caution">
    <text evidence="2">The sequence shown here is derived from an EMBL/GenBank/DDBJ whole genome shotgun (WGS) entry which is preliminary data.</text>
</comment>
<dbReference type="Pfam" id="PF20563">
    <property type="entry name" value="DUF6773"/>
    <property type="match status" value="1"/>
</dbReference>
<dbReference type="EMBL" id="QCZG01000015">
    <property type="protein sequence ID" value="PWA11852.1"/>
    <property type="molecule type" value="Genomic_DNA"/>
</dbReference>
<dbReference type="Proteomes" id="UP000245998">
    <property type="component" value="Unassembled WGS sequence"/>
</dbReference>
<organism evidence="2 3">
    <name type="scientific">Pueribacillus theae</name>
    <dbReference type="NCBI Taxonomy" id="2171751"/>
    <lineage>
        <taxon>Bacteria</taxon>
        <taxon>Bacillati</taxon>
        <taxon>Bacillota</taxon>
        <taxon>Bacilli</taxon>
        <taxon>Bacillales</taxon>
        <taxon>Bacillaceae</taxon>
        <taxon>Pueribacillus</taxon>
    </lineage>
</organism>
<protein>
    <submittedName>
        <fullName evidence="2">Uncharacterized protein</fullName>
    </submittedName>
</protein>
<keyword evidence="3" id="KW-1185">Reference proteome</keyword>
<keyword evidence="1" id="KW-0472">Membrane</keyword>
<feature type="transmembrane region" description="Helical" evidence="1">
    <location>
        <begin position="87"/>
        <end position="108"/>
    </location>
</feature>
<dbReference type="InterPro" id="IPR046664">
    <property type="entry name" value="DUF6773"/>
</dbReference>
<evidence type="ECO:0000313" key="3">
    <source>
        <dbReference type="Proteomes" id="UP000245998"/>
    </source>
</evidence>